<evidence type="ECO:0000313" key="2">
    <source>
        <dbReference type="Proteomes" id="UP000619078"/>
    </source>
</evidence>
<proteinExistence type="predicted"/>
<gene>
    <name evidence="1" type="ORF">IDJ76_00175</name>
</gene>
<accession>A0A926NG64</accession>
<dbReference type="RefSeq" id="WP_191159495.1">
    <property type="nucleotide sequence ID" value="NZ_JACWMX010000001.1"/>
</dbReference>
<dbReference type="InterPro" id="IPR036514">
    <property type="entry name" value="SGNH_hydro_sf"/>
</dbReference>
<dbReference type="Gene3D" id="3.40.50.1110">
    <property type="entry name" value="SGNH hydrolase"/>
    <property type="match status" value="1"/>
</dbReference>
<keyword evidence="1" id="KW-0378">Hydrolase</keyword>
<name>A0A926NG64_9SPHI</name>
<comment type="caution">
    <text evidence="1">The sequence shown here is derived from an EMBL/GenBank/DDBJ whole genome shotgun (WGS) entry which is preliminary data.</text>
</comment>
<dbReference type="SUPFAM" id="SSF52266">
    <property type="entry name" value="SGNH hydrolase"/>
    <property type="match status" value="1"/>
</dbReference>
<dbReference type="PROSITE" id="PS51257">
    <property type="entry name" value="PROKAR_LIPOPROTEIN"/>
    <property type="match status" value="1"/>
</dbReference>
<dbReference type="AlphaFoldDB" id="A0A926NG64"/>
<evidence type="ECO:0000313" key="1">
    <source>
        <dbReference type="EMBL" id="MBD1391499.1"/>
    </source>
</evidence>
<dbReference type="EMBL" id="JACWMX010000001">
    <property type="protein sequence ID" value="MBD1391499.1"/>
    <property type="molecule type" value="Genomic_DNA"/>
</dbReference>
<protein>
    <submittedName>
        <fullName evidence="1">SGNH/GDSL hydrolase family protein</fullName>
    </submittedName>
</protein>
<dbReference type="Proteomes" id="UP000619078">
    <property type="component" value="Unassembled WGS sequence"/>
</dbReference>
<dbReference type="CDD" id="cd00229">
    <property type="entry name" value="SGNH_hydrolase"/>
    <property type="match status" value="1"/>
</dbReference>
<sequence>MSLKQISKIIGSLVLIVVLFASCNKGERVIAAQPVFTKILILGNSITFAPTDPNLGWNCACGMAASKPDSDYVHLLTRNFKAIDQKNTVAAKNIAAFERGFLTYDFDAELKVLRDERPDLIIIRIGENVQQDNFDATAFGKRYEDLIAYFKMGNEKVTILAVGSFWGNDAVDAIMKKHSEFITLKPLGLDMSNYAWGLFPDHGVQSHPGDKGMRTIGNTIWAKIQTMPASQ</sequence>
<dbReference type="GO" id="GO:0016788">
    <property type="term" value="F:hydrolase activity, acting on ester bonds"/>
    <property type="evidence" value="ECO:0007669"/>
    <property type="project" value="UniProtKB-ARBA"/>
</dbReference>
<organism evidence="1 2">
    <name type="scientific">Mucilaginibacter glaciei</name>
    <dbReference type="NCBI Taxonomy" id="2772109"/>
    <lineage>
        <taxon>Bacteria</taxon>
        <taxon>Pseudomonadati</taxon>
        <taxon>Bacteroidota</taxon>
        <taxon>Sphingobacteriia</taxon>
        <taxon>Sphingobacteriales</taxon>
        <taxon>Sphingobacteriaceae</taxon>
        <taxon>Mucilaginibacter</taxon>
    </lineage>
</organism>
<reference evidence="1" key="1">
    <citation type="submission" date="2020-09" db="EMBL/GenBank/DDBJ databases">
        <title>Novel species of Mucilaginibacter isolated from a glacier on the Tibetan Plateau.</title>
        <authorList>
            <person name="Liu Q."/>
            <person name="Xin Y.-H."/>
        </authorList>
    </citation>
    <scope>NUCLEOTIDE SEQUENCE</scope>
    <source>
        <strain evidence="1">ZB1P21</strain>
    </source>
</reference>
<keyword evidence="2" id="KW-1185">Reference proteome</keyword>